<reference evidence="1" key="1">
    <citation type="submission" date="2021-03" db="EMBL/GenBank/DDBJ databases">
        <title>Draft genome sequence of rust myrtle Austropuccinia psidii MF-1, a brazilian biotype.</title>
        <authorList>
            <person name="Quecine M.C."/>
            <person name="Pachon D.M.R."/>
            <person name="Bonatelli M.L."/>
            <person name="Correr F.H."/>
            <person name="Franceschini L.M."/>
            <person name="Leite T.F."/>
            <person name="Margarido G.R.A."/>
            <person name="Almeida C.A."/>
            <person name="Ferrarezi J.A."/>
            <person name="Labate C.A."/>
        </authorList>
    </citation>
    <scope>NUCLEOTIDE SEQUENCE</scope>
    <source>
        <strain evidence="1">MF-1</strain>
    </source>
</reference>
<dbReference type="AlphaFoldDB" id="A0A9Q3CTM7"/>
<dbReference type="OrthoDB" id="6060525at2759"/>
<name>A0A9Q3CTM7_9BASI</name>
<dbReference type="Proteomes" id="UP000765509">
    <property type="component" value="Unassembled WGS sequence"/>
</dbReference>
<dbReference type="EMBL" id="AVOT02009827">
    <property type="protein sequence ID" value="MBW0488885.1"/>
    <property type="molecule type" value="Genomic_DNA"/>
</dbReference>
<protein>
    <submittedName>
        <fullName evidence="1">Uncharacterized protein</fullName>
    </submittedName>
</protein>
<evidence type="ECO:0000313" key="1">
    <source>
        <dbReference type="EMBL" id="MBW0488885.1"/>
    </source>
</evidence>
<gene>
    <name evidence="1" type="ORF">O181_028600</name>
</gene>
<organism evidence="1 2">
    <name type="scientific">Austropuccinia psidii MF-1</name>
    <dbReference type="NCBI Taxonomy" id="1389203"/>
    <lineage>
        <taxon>Eukaryota</taxon>
        <taxon>Fungi</taxon>
        <taxon>Dikarya</taxon>
        <taxon>Basidiomycota</taxon>
        <taxon>Pucciniomycotina</taxon>
        <taxon>Pucciniomycetes</taxon>
        <taxon>Pucciniales</taxon>
        <taxon>Sphaerophragmiaceae</taxon>
        <taxon>Austropuccinia</taxon>
    </lineage>
</organism>
<sequence length="144" mass="16756">MFDIDLHNDKDRYLTIGDNKHQKFGFLPFKIQFTVGKLSPVSLELKKFRSEKLNKSQMILHLTDKQENELSTLLYDHKEVFESDKEPLGAIIGHEVDIILNIEKTYPPLLRRTAYSSSPKSREVLELHVKKLLDLCVIRKVGHN</sequence>
<evidence type="ECO:0000313" key="2">
    <source>
        <dbReference type="Proteomes" id="UP000765509"/>
    </source>
</evidence>
<proteinExistence type="predicted"/>
<accession>A0A9Q3CTM7</accession>
<keyword evidence="2" id="KW-1185">Reference proteome</keyword>
<comment type="caution">
    <text evidence="1">The sequence shown here is derived from an EMBL/GenBank/DDBJ whole genome shotgun (WGS) entry which is preliminary data.</text>
</comment>